<gene>
    <name evidence="1" type="ORF">JCM19300_510</name>
</gene>
<proteinExistence type="predicted"/>
<dbReference type="RefSeq" id="WP_193744004.1">
    <property type="nucleotide sequence ID" value="NZ_BBNQ01000018.1"/>
</dbReference>
<evidence type="ECO:0000313" key="2">
    <source>
        <dbReference type="Proteomes" id="UP000029644"/>
    </source>
</evidence>
<dbReference type="AlphaFoldDB" id="A0A090VJZ3"/>
<name>A0A090VJZ3_9FLAO</name>
<dbReference type="Proteomes" id="UP000029644">
    <property type="component" value="Unassembled WGS sequence"/>
</dbReference>
<sequence>MKQKLLFLFFLASLNFYGQTVEILGKVTGVSDVENIHVINKTGQAYTVTDAW</sequence>
<accession>A0A090VJZ3</accession>
<evidence type="ECO:0000313" key="1">
    <source>
        <dbReference type="EMBL" id="GAL64373.1"/>
    </source>
</evidence>
<dbReference type="EMBL" id="BBNQ01000018">
    <property type="protein sequence ID" value="GAL64373.1"/>
    <property type="molecule type" value="Genomic_DNA"/>
</dbReference>
<comment type="caution">
    <text evidence="1">The sequence shown here is derived from an EMBL/GenBank/DDBJ whole genome shotgun (WGS) entry which is preliminary data.</text>
</comment>
<organism evidence="1 2">
    <name type="scientific">Algibacter lectus</name>
    <dbReference type="NCBI Taxonomy" id="221126"/>
    <lineage>
        <taxon>Bacteria</taxon>
        <taxon>Pseudomonadati</taxon>
        <taxon>Bacteroidota</taxon>
        <taxon>Flavobacteriia</taxon>
        <taxon>Flavobacteriales</taxon>
        <taxon>Flavobacteriaceae</taxon>
        <taxon>Algibacter</taxon>
    </lineage>
</organism>
<reference evidence="1 2" key="1">
    <citation type="journal article" date="2014" name="Genome Announc.">
        <title>Draft Genome Sequences of Marine Flavobacterium Algibacter lectus Strains SS8 and NR4.</title>
        <authorList>
            <person name="Takatani N."/>
            <person name="Nakanishi M."/>
            <person name="Meirelles P."/>
            <person name="Mino S."/>
            <person name="Suda W."/>
            <person name="Oshima K."/>
            <person name="Hattori M."/>
            <person name="Ohkuma M."/>
            <person name="Hosokawa M."/>
            <person name="Miyashita K."/>
            <person name="Thompson F.L."/>
            <person name="Niwa A."/>
            <person name="Sawabe T."/>
            <person name="Sawabe T."/>
        </authorList>
    </citation>
    <scope>NUCLEOTIDE SEQUENCE [LARGE SCALE GENOMIC DNA]</scope>
    <source>
        <strain evidence="1 2">JCM 19300</strain>
    </source>
</reference>
<protein>
    <submittedName>
        <fullName evidence="1">Uncharacterized protein</fullName>
    </submittedName>
</protein>